<organism evidence="2 3">
    <name type="scientific">Metarhizium rileyi (strain RCEF 4871)</name>
    <name type="common">Nomuraea rileyi</name>
    <dbReference type="NCBI Taxonomy" id="1649241"/>
    <lineage>
        <taxon>Eukaryota</taxon>
        <taxon>Fungi</taxon>
        <taxon>Dikarya</taxon>
        <taxon>Ascomycota</taxon>
        <taxon>Pezizomycotina</taxon>
        <taxon>Sordariomycetes</taxon>
        <taxon>Hypocreomycetidae</taxon>
        <taxon>Hypocreales</taxon>
        <taxon>Clavicipitaceae</taxon>
        <taxon>Metarhizium</taxon>
    </lineage>
</organism>
<evidence type="ECO:0000256" key="1">
    <source>
        <dbReference type="SAM" id="SignalP"/>
    </source>
</evidence>
<evidence type="ECO:0000313" key="2">
    <source>
        <dbReference type="EMBL" id="OAA38617.1"/>
    </source>
</evidence>
<evidence type="ECO:0000313" key="3">
    <source>
        <dbReference type="Proteomes" id="UP000243498"/>
    </source>
</evidence>
<name>A0A167A738_METRR</name>
<dbReference type="Proteomes" id="UP000243498">
    <property type="component" value="Unassembled WGS sequence"/>
</dbReference>
<protein>
    <recommendedName>
        <fullName evidence="4">GPI anchored serine-rich protein</fullName>
    </recommendedName>
</protein>
<proteinExistence type="predicted"/>
<accession>A0A167A738</accession>
<feature type="signal peptide" evidence="1">
    <location>
        <begin position="1"/>
        <end position="19"/>
    </location>
</feature>
<dbReference type="EMBL" id="AZHC01000025">
    <property type="protein sequence ID" value="OAA38617.1"/>
    <property type="molecule type" value="Genomic_DNA"/>
</dbReference>
<keyword evidence="3" id="KW-1185">Reference proteome</keyword>
<keyword evidence="1" id="KW-0732">Signal</keyword>
<sequence>MYPTALLTLLVVGAAVVSATLSTVTLTDTTTQVLTITLCGPSVTGCPVSKKTSPVFIPTPISSPVITSNTTRRIASSSTRSIASNTTSKAFYKSVAKASVTPHPLSSTFNPASNTTIPTIPTRAPTLPGSPTGTVVSTAAANGLYVQTGAVAAVVAAVIAMVY</sequence>
<dbReference type="AlphaFoldDB" id="A0A167A738"/>
<comment type="caution">
    <text evidence="2">The sequence shown here is derived from an EMBL/GenBank/DDBJ whole genome shotgun (WGS) entry which is preliminary data.</text>
</comment>
<reference evidence="2 3" key="1">
    <citation type="journal article" date="2016" name="Genome Biol. Evol.">
        <title>Divergent and convergent evolution of fungal pathogenicity.</title>
        <authorList>
            <person name="Shang Y."/>
            <person name="Xiao G."/>
            <person name="Zheng P."/>
            <person name="Cen K."/>
            <person name="Zhan S."/>
            <person name="Wang C."/>
        </authorList>
    </citation>
    <scope>NUCLEOTIDE SEQUENCE [LARGE SCALE GENOMIC DNA]</scope>
    <source>
        <strain evidence="2 3">RCEF 4871</strain>
    </source>
</reference>
<feature type="chain" id="PRO_5007883514" description="GPI anchored serine-rich protein" evidence="1">
    <location>
        <begin position="20"/>
        <end position="163"/>
    </location>
</feature>
<gene>
    <name evidence="2" type="ORF">NOR_06645</name>
</gene>
<evidence type="ECO:0008006" key="4">
    <source>
        <dbReference type="Google" id="ProtNLM"/>
    </source>
</evidence>
<dbReference type="OMA" id="NTACPLY"/>